<keyword evidence="2" id="KW-0810">Translation regulation</keyword>
<evidence type="ECO:0008006" key="5">
    <source>
        <dbReference type="Google" id="ProtNLM"/>
    </source>
</evidence>
<accession>A0ABS0GKR1</accession>
<evidence type="ECO:0000313" key="4">
    <source>
        <dbReference type="Proteomes" id="UP000597206"/>
    </source>
</evidence>
<keyword evidence="1" id="KW-0963">Cytoplasm</keyword>
<evidence type="ECO:0000256" key="2">
    <source>
        <dbReference type="ARBA" id="ARBA00022845"/>
    </source>
</evidence>
<gene>
    <name evidence="3" type="ORF">I1A42_19955</name>
</gene>
<dbReference type="Proteomes" id="UP000597206">
    <property type="component" value="Unassembled WGS sequence"/>
</dbReference>
<comment type="caution">
    <text evidence="3">The sequence shown here is derived from an EMBL/GenBank/DDBJ whole genome shotgun (WGS) entry which is preliminary data.</text>
</comment>
<sequence length="49" mass="5608">MNKQQESAFNDGYLAFGAGHTDTANPYKTTEYGDCWRQGWFQAQHDFCA</sequence>
<dbReference type="EMBL" id="JADPMR010000004">
    <property type="protein sequence ID" value="MBF9002753.1"/>
    <property type="molecule type" value="Genomic_DNA"/>
</dbReference>
<proteinExistence type="predicted"/>
<keyword evidence="4" id="KW-1185">Reference proteome</keyword>
<dbReference type="InterPro" id="IPR023200">
    <property type="entry name" value="RMF_sf"/>
</dbReference>
<dbReference type="RefSeq" id="WP_196124650.1">
    <property type="nucleotide sequence ID" value="NZ_JADPMR010000004.1"/>
</dbReference>
<name>A0ABS0GKR1_9VIBR</name>
<dbReference type="InterPro" id="IPR007040">
    <property type="entry name" value="Ribosome_modulation_factor"/>
</dbReference>
<dbReference type="Pfam" id="PF04957">
    <property type="entry name" value="RMF"/>
    <property type="match status" value="1"/>
</dbReference>
<protein>
    <recommendedName>
        <fullName evidence="5">Ribosome modulation factor</fullName>
    </recommendedName>
</protein>
<organism evidence="3 4">
    <name type="scientific">Vibrio nitrifigilis</name>
    <dbReference type="NCBI Taxonomy" id="2789781"/>
    <lineage>
        <taxon>Bacteria</taxon>
        <taxon>Pseudomonadati</taxon>
        <taxon>Pseudomonadota</taxon>
        <taxon>Gammaproteobacteria</taxon>
        <taxon>Vibrionales</taxon>
        <taxon>Vibrionaceae</taxon>
        <taxon>Vibrio</taxon>
    </lineage>
</organism>
<evidence type="ECO:0000313" key="3">
    <source>
        <dbReference type="EMBL" id="MBF9002753.1"/>
    </source>
</evidence>
<dbReference type="Gene3D" id="1.10.10.620">
    <property type="entry name" value="ribosome modulation factor like domain"/>
    <property type="match status" value="1"/>
</dbReference>
<reference evidence="3 4" key="1">
    <citation type="submission" date="2020-11" db="EMBL/GenBank/DDBJ databases">
        <title>Vibrio nitrifigilis sp. nov., a marine nitrogen-fixing bacterium isolated from the lagoon sediment of an islet inside an atoll.</title>
        <authorList>
            <person name="Wang L.-T."/>
            <person name="Shieh W.Y."/>
        </authorList>
    </citation>
    <scope>NUCLEOTIDE SEQUENCE [LARGE SCALE GENOMIC DNA]</scope>
    <source>
        <strain evidence="3 4">NFV-1</strain>
    </source>
</reference>
<evidence type="ECO:0000256" key="1">
    <source>
        <dbReference type="ARBA" id="ARBA00022490"/>
    </source>
</evidence>